<evidence type="ECO:0000313" key="5">
    <source>
        <dbReference type="EMBL" id="CAE0817095.1"/>
    </source>
</evidence>
<gene>
    <name evidence="5" type="ORF">EGYM00163_LOCUS28257</name>
</gene>
<feature type="region of interest" description="Disordered" evidence="3">
    <location>
        <begin position="236"/>
        <end position="260"/>
    </location>
</feature>
<dbReference type="PANTHER" id="PTHR48025">
    <property type="entry name" value="OS02G0815200 PROTEIN"/>
    <property type="match status" value="1"/>
</dbReference>
<feature type="domain" description="RRM" evidence="4">
    <location>
        <begin position="413"/>
        <end position="486"/>
    </location>
</feature>
<dbReference type="PANTHER" id="PTHR48025:SF1">
    <property type="entry name" value="RRM DOMAIN-CONTAINING PROTEIN"/>
    <property type="match status" value="1"/>
</dbReference>
<dbReference type="GO" id="GO:0005634">
    <property type="term" value="C:nucleus"/>
    <property type="evidence" value="ECO:0007669"/>
    <property type="project" value="TreeGrafter"/>
</dbReference>
<dbReference type="InterPro" id="IPR050502">
    <property type="entry name" value="Euk_RNA-bind_prot"/>
</dbReference>
<dbReference type="Pfam" id="PF00076">
    <property type="entry name" value="RRM_1"/>
    <property type="match status" value="2"/>
</dbReference>
<dbReference type="PROSITE" id="PS50102">
    <property type="entry name" value="RRM"/>
    <property type="match status" value="1"/>
</dbReference>
<dbReference type="GO" id="GO:0003729">
    <property type="term" value="F:mRNA binding"/>
    <property type="evidence" value="ECO:0007669"/>
    <property type="project" value="TreeGrafter"/>
</dbReference>
<evidence type="ECO:0000256" key="2">
    <source>
        <dbReference type="PROSITE-ProRule" id="PRU00176"/>
    </source>
</evidence>
<sequence>MTSHKGGLVYKYVATSTPETDDTDCKPPNSRIMVVSKEPMTETDVYGAFAEFGIIEYIKILSAKPMAFVKYAKTSFAELAQEAGPHLQICGSTPKVYVAETRNEQGKSKLTSQSTDPDDQPPRSRLFVVLLHKDVQVEQIEATLRPFPGLTNVRKVPNKPIAFAKYQLASQAAVAMETVMDHPPEEIKAITVAEAKAAGFAGSGFGAPVRAPYHEPAPAYAERRYSGGYDAYPLSGGGKGGKGDGYPPSGGGKGGKGEGAPNNRLFLVTGKSIYSEDLSPVVGQLPGFDYLDLKLTPGGIPKGFAYATFMSIGAASAALRRLNDMEVKGLRLKAVYAEDRGAPGGAPPPAPRDVREMYDVRDVSRMPPPRRPMPSFAPSRGMPSFGGGEVELNGDVPRRPPDGVDPDYPASSRLFYVLSAGCAITEDNLISLFRRYPGLQYVQPQGGSKTFGYAKYDNPGSADSAIRDLDHKQLGDSRLKVVLANPTSERGPRKRQREY</sequence>
<feature type="region of interest" description="Disordered" evidence="3">
    <location>
        <begin position="363"/>
        <end position="403"/>
    </location>
</feature>
<organism evidence="5">
    <name type="scientific">Eutreptiella gymnastica</name>
    <dbReference type="NCBI Taxonomy" id="73025"/>
    <lineage>
        <taxon>Eukaryota</taxon>
        <taxon>Discoba</taxon>
        <taxon>Euglenozoa</taxon>
        <taxon>Euglenida</taxon>
        <taxon>Spirocuta</taxon>
        <taxon>Euglenophyceae</taxon>
        <taxon>Eutreptiales</taxon>
        <taxon>Eutreptiaceae</taxon>
        <taxon>Eutreptiella</taxon>
    </lineage>
</organism>
<evidence type="ECO:0000256" key="3">
    <source>
        <dbReference type="SAM" id="MobiDB-lite"/>
    </source>
</evidence>
<proteinExistence type="predicted"/>
<dbReference type="InterPro" id="IPR000504">
    <property type="entry name" value="RRM_dom"/>
</dbReference>
<dbReference type="InterPro" id="IPR012677">
    <property type="entry name" value="Nucleotide-bd_a/b_plait_sf"/>
</dbReference>
<dbReference type="Gene3D" id="3.30.70.330">
    <property type="match status" value="4"/>
</dbReference>
<dbReference type="SMART" id="SM00360">
    <property type="entry name" value="RRM"/>
    <property type="match status" value="4"/>
</dbReference>
<evidence type="ECO:0000259" key="4">
    <source>
        <dbReference type="PROSITE" id="PS50102"/>
    </source>
</evidence>
<feature type="region of interest" description="Disordered" evidence="3">
    <location>
        <begin position="103"/>
        <end position="123"/>
    </location>
</feature>
<evidence type="ECO:0000256" key="1">
    <source>
        <dbReference type="ARBA" id="ARBA00022884"/>
    </source>
</evidence>
<reference evidence="5" key="1">
    <citation type="submission" date="2021-01" db="EMBL/GenBank/DDBJ databases">
        <authorList>
            <person name="Corre E."/>
            <person name="Pelletier E."/>
            <person name="Niang G."/>
            <person name="Scheremetjew M."/>
            <person name="Finn R."/>
            <person name="Kale V."/>
            <person name="Holt S."/>
            <person name="Cochrane G."/>
            <person name="Meng A."/>
            <person name="Brown T."/>
            <person name="Cohen L."/>
        </authorList>
    </citation>
    <scope>NUCLEOTIDE SEQUENCE</scope>
    <source>
        <strain evidence="5">CCMP1594</strain>
    </source>
</reference>
<accession>A0A7S4FW70</accession>
<dbReference type="InterPro" id="IPR035979">
    <property type="entry name" value="RBD_domain_sf"/>
</dbReference>
<dbReference type="SUPFAM" id="SSF54928">
    <property type="entry name" value="RNA-binding domain, RBD"/>
    <property type="match status" value="2"/>
</dbReference>
<feature type="compositionally biased region" description="Gly residues" evidence="3">
    <location>
        <begin position="236"/>
        <end position="258"/>
    </location>
</feature>
<dbReference type="EMBL" id="HBJA01080838">
    <property type="protein sequence ID" value="CAE0817095.1"/>
    <property type="molecule type" value="Transcribed_RNA"/>
</dbReference>
<dbReference type="AlphaFoldDB" id="A0A7S4FW70"/>
<keyword evidence="1 2" id="KW-0694">RNA-binding</keyword>
<protein>
    <recommendedName>
        <fullName evidence="4">RRM domain-containing protein</fullName>
    </recommendedName>
</protein>
<name>A0A7S4FW70_9EUGL</name>